<evidence type="ECO:0000313" key="6">
    <source>
        <dbReference type="EMBL" id="ACP21898.1"/>
    </source>
</evidence>
<dbReference type="PATRIC" id="fig|394.7.peg.882"/>
<dbReference type="GO" id="GO:0005737">
    <property type="term" value="C:cytoplasm"/>
    <property type="evidence" value="ECO:0007669"/>
    <property type="project" value="TreeGrafter"/>
</dbReference>
<dbReference type="Pfam" id="PF22725">
    <property type="entry name" value="GFO_IDH_MocA_C3"/>
    <property type="match status" value="1"/>
</dbReference>
<dbReference type="GO" id="GO:0050112">
    <property type="term" value="F:inositol 2-dehydrogenase (NAD+) activity"/>
    <property type="evidence" value="ECO:0007669"/>
    <property type="project" value="UniProtKB-EC"/>
</dbReference>
<dbReference type="OrthoDB" id="9792935at2"/>
<reference evidence="5" key="1">
    <citation type="submission" date="2003-06" db="EMBL/GenBank/DDBJ databases">
        <title>Comparative DNA analysis of two large contigs of the Rhizobium sp. NGR234 megaplasmid 2.</title>
        <authorList>
            <person name="Broughton W.J."/>
            <person name="Perret X."/>
            <person name="Staehelin C."/>
            <person name="Schmitz R.A."/>
            <person name="Raasch C."/>
            <person name="Liesegang H."/>
            <person name="Gottschalk G."/>
            <person name="Streit W.R."/>
        </authorList>
    </citation>
    <scope>NUCLEOTIDE SEQUENCE</scope>
    <source>
        <strain evidence="5">NGR234</strain>
        <plasmid evidence="5">megaplasmid 2</plasmid>
    </source>
</reference>
<evidence type="ECO:0000313" key="5">
    <source>
        <dbReference type="EMBL" id="AAQ87360.1"/>
    </source>
</evidence>
<dbReference type="AlphaFoldDB" id="Q6W1K8"/>
<dbReference type="InterPro" id="IPR036291">
    <property type="entry name" value="NAD(P)-bd_dom_sf"/>
</dbReference>
<feature type="domain" description="GFO/IDH/MocA-like oxidoreductase" evidence="4">
    <location>
        <begin position="134"/>
        <end position="253"/>
    </location>
</feature>
<dbReference type="KEGG" id="rhi:NGR_b04350"/>
<feature type="domain" description="Gfo/Idh/MocA-like oxidoreductase N-terminal" evidence="3">
    <location>
        <begin position="8"/>
        <end position="119"/>
    </location>
</feature>
<dbReference type="InterPro" id="IPR030827">
    <property type="entry name" value="Myo_inos_IolG"/>
</dbReference>
<dbReference type="GO" id="GO:0006740">
    <property type="term" value="P:NADPH regeneration"/>
    <property type="evidence" value="ECO:0007669"/>
    <property type="project" value="TreeGrafter"/>
</dbReference>
<dbReference type="GO" id="GO:0000166">
    <property type="term" value="F:nucleotide binding"/>
    <property type="evidence" value="ECO:0007669"/>
    <property type="project" value="InterPro"/>
</dbReference>
<dbReference type="Proteomes" id="UP000001054">
    <property type="component" value="Plasmid pNGR234b"/>
</dbReference>
<dbReference type="NCBIfam" id="TIGR04380">
    <property type="entry name" value="myo_inos_iolG"/>
    <property type="match status" value="1"/>
</dbReference>
<dbReference type="Gene3D" id="3.30.360.10">
    <property type="entry name" value="Dihydrodipicolinate Reductase, domain 2"/>
    <property type="match status" value="1"/>
</dbReference>
<dbReference type="Gene3D" id="3.40.50.720">
    <property type="entry name" value="NAD(P)-binding Rossmann-like Domain"/>
    <property type="match status" value="1"/>
</dbReference>
<accession>Q6W1K8</accession>
<proteinExistence type="inferred from homology"/>
<dbReference type="EC" id="1.1.1.18" evidence="5"/>
<sequence>MFTKQSHLRVAVFGAGRMGAIHAATLVRRSDACLAGIVDAHLPSAERLAAEHGVRVLEEDAVFDDEDVDAVVIASAADSHPHLILRSVAARKAIFCEKPLARDLEAVQSVAKVVEATKLPFLLAFNRRFDPDFVALASRLRGGEIGAVELAILTSRDPSPPPIDYVVKSGGVFRETTIHDIDVARWLTGEEPISVHATASALTTVAMKEAKLPDTVVVTMTMPSGAIVSINNSWRAAYGYDQRVEVLGELGMLKLANRLQNGVTQMGASGTWKSNPEPFFLERYANAYNAELDYFISALWEGRTISPGVADGVKALQIAYAAEQSARTGQTVTLG</sequence>
<dbReference type="RefSeq" id="WP_012706497.1">
    <property type="nucleotide sequence ID" value="NC_012586.1"/>
</dbReference>
<geneLocation type="plasmid" evidence="6">
    <name>pNGR234b</name>
</geneLocation>
<evidence type="ECO:0000259" key="3">
    <source>
        <dbReference type="Pfam" id="PF01408"/>
    </source>
</evidence>
<comment type="similarity">
    <text evidence="1">Belongs to the Gfo/Idh/MocA family.</text>
</comment>
<dbReference type="EMBL" id="CP000874">
    <property type="protein sequence ID" value="ACP21898.1"/>
    <property type="molecule type" value="Genomic_DNA"/>
</dbReference>
<dbReference type="EMBL" id="AY316747">
    <property type="protein sequence ID" value="AAQ87360.1"/>
    <property type="molecule type" value="Genomic_DNA"/>
</dbReference>
<geneLocation type="plasmid" evidence="5">
    <name>megaplasmid 2</name>
</geneLocation>
<keyword evidence="5" id="KW-0614">Plasmid</keyword>
<dbReference type="HOGENOM" id="CLU_023194_0_3_5"/>
<dbReference type="Pfam" id="PF01408">
    <property type="entry name" value="GFO_IDH_MocA"/>
    <property type="match status" value="1"/>
</dbReference>
<geneLocation type="plasmid" evidence="7">
    <name>sym pNGR234b</name>
</geneLocation>
<organism evidence="5">
    <name type="scientific">Sinorhizobium fredii (strain NBRC 101917 / NGR234)</name>
    <dbReference type="NCBI Taxonomy" id="394"/>
    <lineage>
        <taxon>Bacteria</taxon>
        <taxon>Pseudomonadati</taxon>
        <taxon>Pseudomonadota</taxon>
        <taxon>Alphaproteobacteria</taxon>
        <taxon>Hyphomicrobiales</taxon>
        <taxon>Rhizobiaceae</taxon>
        <taxon>Sinorhizobium/Ensifer group</taxon>
        <taxon>Sinorhizobium</taxon>
    </lineage>
</organism>
<dbReference type="PANTHER" id="PTHR42840:SF3">
    <property type="entry name" value="BINDING ROSSMANN FOLD OXIDOREDUCTASE, PUTATIVE (AFU_ORTHOLOGUE AFUA_2G10240)-RELATED"/>
    <property type="match status" value="1"/>
</dbReference>
<reference evidence="6 7" key="3">
    <citation type="journal article" date="2009" name="Appl. Environ. Microbiol.">
        <title>Rhizobium sp. strain NGR234 possesses a remarkable number of secretion systems.</title>
        <authorList>
            <person name="Schmeisser C."/>
            <person name="Liesegang H."/>
            <person name="Krysciak D."/>
            <person name="Bakkou N."/>
            <person name="Le Quere A."/>
            <person name="Wollherr A."/>
            <person name="Heinemeyer I."/>
            <person name="Morgenstern B."/>
            <person name="Pommerening-Roeser A."/>
            <person name="Flores M."/>
            <person name="Palacios R."/>
            <person name="Brenner S."/>
            <person name="Gottschalk G."/>
            <person name="Schmitz R.A."/>
            <person name="Broughton W.J."/>
            <person name="Perret X."/>
            <person name="Strittmatter A.W."/>
            <person name="Streit W.R."/>
        </authorList>
    </citation>
    <scope>NUCLEOTIDE SEQUENCE [LARGE SCALE GENOMIC DNA]</scope>
    <source>
        <strain evidence="7">NBRC 101917 / NGR234</strain>
        <strain evidence="6">NGR234</strain>
        <plasmid evidence="6">pNGR234b</plasmid>
    </source>
</reference>
<dbReference type="SUPFAM" id="SSF55347">
    <property type="entry name" value="Glyceraldehyde-3-phosphate dehydrogenase-like, C-terminal domain"/>
    <property type="match status" value="1"/>
</dbReference>
<evidence type="ECO:0000259" key="4">
    <source>
        <dbReference type="Pfam" id="PF22725"/>
    </source>
</evidence>
<keyword evidence="7" id="KW-1185">Reference proteome</keyword>
<evidence type="ECO:0000256" key="1">
    <source>
        <dbReference type="ARBA" id="ARBA00010928"/>
    </source>
</evidence>
<gene>
    <name evidence="6" type="primary">idhA1</name>
    <name evidence="6" type="ordered locus">NGR_b04350</name>
    <name evidence="5" type="ORF">RNGR00233</name>
</gene>
<evidence type="ECO:0000313" key="7">
    <source>
        <dbReference type="Proteomes" id="UP000001054"/>
    </source>
</evidence>
<dbReference type="SUPFAM" id="SSF51735">
    <property type="entry name" value="NAD(P)-binding Rossmann-fold domains"/>
    <property type="match status" value="1"/>
</dbReference>
<name>Q6W1K8_SINFN</name>
<keyword evidence="2 5" id="KW-0560">Oxidoreductase</keyword>
<dbReference type="InterPro" id="IPR000683">
    <property type="entry name" value="Gfo/Idh/MocA-like_OxRdtase_N"/>
</dbReference>
<reference evidence="7" key="2">
    <citation type="journal article" date="2004" name="J. Bacteriol.">
        <title>An evolutionary hot spot: the pNGR234b replicon of Rhizobium sp. strain NGR234.</title>
        <authorList>
            <person name="Streit W.R."/>
            <person name="Schmitz R.A."/>
            <person name="Perret X."/>
            <person name="Staehelin C."/>
            <person name="Deakin W.J."/>
            <person name="Raasch C."/>
            <person name="Liesegang H."/>
            <person name="Broughton W.J."/>
        </authorList>
    </citation>
    <scope>NUCLEOTIDE SEQUENCE [LARGE SCALE GENOMIC DNA]</scope>
    <source>
        <strain evidence="7">NBRC 101917 / NGR234</strain>
    </source>
</reference>
<dbReference type="InterPro" id="IPR055170">
    <property type="entry name" value="GFO_IDH_MocA-like_dom"/>
</dbReference>
<evidence type="ECO:0000256" key="2">
    <source>
        <dbReference type="ARBA" id="ARBA00023002"/>
    </source>
</evidence>
<protein>
    <submittedName>
        <fullName evidence="5">Myo-inositol 2-dehydrogenase</fullName>
        <ecNumber evidence="5">1.1.1.18</ecNumber>
    </submittedName>
</protein>
<dbReference type="PANTHER" id="PTHR42840">
    <property type="entry name" value="NAD(P)-BINDING ROSSMANN-FOLD SUPERFAMILY PROTEIN-RELATED"/>
    <property type="match status" value="1"/>
</dbReference>